<evidence type="ECO:0000256" key="2">
    <source>
        <dbReference type="ARBA" id="ARBA00023080"/>
    </source>
</evidence>
<reference evidence="3" key="1">
    <citation type="submission" date="2020-04" db="EMBL/GenBank/DDBJ databases">
        <authorList>
            <person name="Zhang T."/>
        </authorList>
    </citation>
    <scope>NUCLEOTIDE SEQUENCE</scope>
    <source>
        <strain evidence="3">HKST-UBA15</strain>
    </source>
</reference>
<keyword evidence="2" id="KW-0546">Nucleotide metabolism</keyword>
<accession>A0A955I8J0</accession>
<dbReference type="InterPro" id="IPR011962">
    <property type="entry name" value="dCTP_deaminase"/>
</dbReference>
<dbReference type="InterPro" id="IPR033704">
    <property type="entry name" value="dUTPase_trimeric"/>
</dbReference>
<organism evidence="3 4">
    <name type="scientific">Candidatus Dojkabacteria bacterium</name>
    <dbReference type="NCBI Taxonomy" id="2099670"/>
    <lineage>
        <taxon>Bacteria</taxon>
        <taxon>Candidatus Dojkabacteria</taxon>
    </lineage>
</organism>
<comment type="caution">
    <text evidence="3">The sequence shown here is derived from an EMBL/GenBank/DDBJ whole genome shotgun (WGS) entry which is preliminary data.</text>
</comment>
<evidence type="ECO:0000256" key="1">
    <source>
        <dbReference type="ARBA" id="ARBA00022801"/>
    </source>
</evidence>
<dbReference type="CDD" id="cd07557">
    <property type="entry name" value="trimeric_dUTPase"/>
    <property type="match status" value="1"/>
</dbReference>
<proteinExistence type="predicted"/>
<dbReference type="EC" id="3.5.4.13" evidence="3"/>
<sequence length="220" mass="25047">MVLTKKDILKEIKKKGLVFSPMIDGFQLQPHAVDLRLGDEFFIPRSWKITDNGREAINIDPFIKQDPESFDTITLKYGQFFELLPGEFVIAKTMEEISLNANDLMAVLFPRSSINRRGLAVDLSGIIDTGYNGKLMIPIMNNTSKQVIRVYPGERICQVVFQKLTGNLSPEEIKMHGLQTAKYTNNDKNFAGGKVDKKDEIELIKLGKIDELKKKYHIEK</sequence>
<dbReference type="PANTHER" id="PTHR42680">
    <property type="entry name" value="DCTP DEAMINASE"/>
    <property type="match status" value="1"/>
</dbReference>
<keyword evidence="1 3" id="KW-0378">Hydrolase</keyword>
<dbReference type="EMBL" id="JAGQLL010000053">
    <property type="protein sequence ID" value="MCA9380366.1"/>
    <property type="molecule type" value="Genomic_DNA"/>
</dbReference>
<name>A0A955I8J0_9BACT</name>
<protein>
    <submittedName>
        <fullName evidence="3">dCTP deaminase</fullName>
        <ecNumber evidence="3">3.5.4.13</ecNumber>
    </submittedName>
</protein>
<reference evidence="3" key="2">
    <citation type="journal article" date="2021" name="Microbiome">
        <title>Successional dynamics and alternative stable states in a saline activated sludge microbial community over 9 years.</title>
        <authorList>
            <person name="Wang Y."/>
            <person name="Ye J."/>
            <person name="Ju F."/>
            <person name="Liu L."/>
            <person name="Boyd J.A."/>
            <person name="Deng Y."/>
            <person name="Parks D.H."/>
            <person name="Jiang X."/>
            <person name="Yin X."/>
            <person name="Woodcroft B.J."/>
            <person name="Tyson G.W."/>
            <person name="Hugenholtz P."/>
            <person name="Polz M.F."/>
            <person name="Zhang T."/>
        </authorList>
    </citation>
    <scope>NUCLEOTIDE SEQUENCE</scope>
    <source>
        <strain evidence="3">HKST-UBA15</strain>
    </source>
</reference>
<dbReference type="GO" id="GO:0006229">
    <property type="term" value="P:dUTP biosynthetic process"/>
    <property type="evidence" value="ECO:0007669"/>
    <property type="project" value="InterPro"/>
</dbReference>
<dbReference type="PANTHER" id="PTHR42680:SF3">
    <property type="entry name" value="DCTP DEAMINASE"/>
    <property type="match status" value="1"/>
</dbReference>
<dbReference type="Gene3D" id="2.70.40.10">
    <property type="match status" value="1"/>
</dbReference>
<dbReference type="AlphaFoldDB" id="A0A955I8J0"/>
<dbReference type="SUPFAM" id="SSF51283">
    <property type="entry name" value="dUTPase-like"/>
    <property type="match status" value="1"/>
</dbReference>
<dbReference type="Pfam" id="PF22769">
    <property type="entry name" value="DCD"/>
    <property type="match status" value="1"/>
</dbReference>
<dbReference type="Proteomes" id="UP000745577">
    <property type="component" value="Unassembled WGS sequence"/>
</dbReference>
<gene>
    <name evidence="3" type="primary">dcd</name>
    <name evidence="3" type="ORF">KC675_04270</name>
</gene>
<dbReference type="GO" id="GO:0008829">
    <property type="term" value="F:dCTP deaminase activity"/>
    <property type="evidence" value="ECO:0007669"/>
    <property type="project" value="UniProtKB-EC"/>
</dbReference>
<evidence type="ECO:0000313" key="3">
    <source>
        <dbReference type="EMBL" id="MCA9380366.1"/>
    </source>
</evidence>
<evidence type="ECO:0000313" key="4">
    <source>
        <dbReference type="Proteomes" id="UP000745577"/>
    </source>
</evidence>
<dbReference type="NCBIfam" id="TIGR02274">
    <property type="entry name" value="dCTP_deam"/>
    <property type="match status" value="1"/>
</dbReference>
<dbReference type="InterPro" id="IPR036157">
    <property type="entry name" value="dUTPase-like_sf"/>
</dbReference>